<keyword evidence="4" id="KW-1185">Reference proteome</keyword>
<dbReference type="GO" id="GO:0004674">
    <property type="term" value="F:protein serine/threonine kinase activity"/>
    <property type="evidence" value="ECO:0007669"/>
    <property type="project" value="TreeGrafter"/>
</dbReference>
<dbReference type="SMART" id="SM00220">
    <property type="entry name" value="S_TKc"/>
    <property type="match status" value="1"/>
</dbReference>
<feature type="compositionally biased region" description="Pro residues" evidence="1">
    <location>
        <begin position="1080"/>
        <end position="1093"/>
    </location>
</feature>
<accession>D8U818</accession>
<dbReference type="GeneID" id="9621461"/>
<feature type="region of interest" description="Disordered" evidence="1">
    <location>
        <begin position="636"/>
        <end position="706"/>
    </location>
</feature>
<dbReference type="PANTHER" id="PTHR44329:SF214">
    <property type="entry name" value="PROTEIN KINASE DOMAIN-CONTAINING PROTEIN"/>
    <property type="match status" value="1"/>
</dbReference>
<dbReference type="KEGG" id="vcn:VOLCADRAFT_118846"/>
<evidence type="ECO:0000256" key="1">
    <source>
        <dbReference type="SAM" id="MobiDB-lite"/>
    </source>
</evidence>
<feature type="compositionally biased region" description="Gly residues" evidence="1">
    <location>
        <begin position="969"/>
        <end position="983"/>
    </location>
</feature>
<dbReference type="eggNOG" id="KOG0192">
    <property type="taxonomic scope" value="Eukaryota"/>
</dbReference>
<organism evidence="4">
    <name type="scientific">Volvox carteri f. nagariensis</name>
    <dbReference type="NCBI Taxonomy" id="3068"/>
    <lineage>
        <taxon>Eukaryota</taxon>
        <taxon>Viridiplantae</taxon>
        <taxon>Chlorophyta</taxon>
        <taxon>core chlorophytes</taxon>
        <taxon>Chlorophyceae</taxon>
        <taxon>CS clade</taxon>
        <taxon>Chlamydomonadales</taxon>
        <taxon>Volvocaceae</taxon>
        <taxon>Volvox</taxon>
    </lineage>
</organism>
<feature type="region of interest" description="Disordered" evidence="1">
    <location>
        <begin position="65"/>
        <end position="97"/>
    </location>
</feature>
<feature type="compositionally biased region" description="Gly residues" evidence="1">
    <location>
        <begin position="1413"/>
        <end position="1435"/>
    </location>
</feature>
<dbReference type="Pfam" id="PF00069">
    <property type="entry name" value="Pkinase"/>
    <property type="match status" value="1"/>
</dbReference>
<feature type="region of interest" description="Disordered" evidence="1">
    <location>
        <begin position="1"/>
        <end position="28"/>
    </location>
</feature>
<feature type="compositionally biased region" description="Low complexity" evidence="1">
    <location>
        <begin position="1022"/>
        <end position="1040"/>
    </location>
</feature>
<dbReference type="InterPro" id="IPR011009">
    <property type="entry name" value="Kinase-like_dom_sf"/>
</dbReference>
<dbReference type="InterPro" id="IPR000719">
    <property type="entry name" value="Prot_kinase_dom"/>
</dbReference>
<feature type="domain" description="Protein kinase" evidence="2">
    <location>
        <begin position="1108"/>
        <end position="1400"/>
    </location>
</feature>
<sequence>MGCWCSTANPPQQSNSAESPFTSSAGIAPARTSNVLGTAKSSFQLADQNLLLTLRSNRDLFDPSSIVDSGCSIPKEPSIPSGGTAPGQETSRQDQRPSTGFWQLPIIHSTNAGCTLQPRNGDFEDHAGQDLLADDPDGELVCGAASPAIDVPAAGADPGTLITGGDTARDSDVLDELGNDSDSNLLKSSQNLLQSVVPLLLSPSTAPATAAAQHTCIGGPQAIAGSGGGDDASNAAPQCFTPAAASLPRPGTAATATAAVPPFPHPGGTSESMQFTAFTTTTGGGGGGGGPAATAMGRRPAFIRGLTRDSFLMNNTTTGGNTACSGYMLRTGTGRGGEMVLQADANWLPFQMGNPLQVQIGELLGRGGCGSVYRGQWRGRPVAVKVVQQIVAPPAGAAAATAAAAAATSGGEACSAAAVPPPVITPLVDYFDSSDGRSQRDNVRNICTDDGDGTFAARAPYLPDAHASVKRLRHPNVLRTFAYAVLSAAPQLGGVLPARHEHHVVLELCDGGSLRDWLDQLLQAGGAGDCKECRTMTTQPVPAGRENQPDPPRPGGNGGGGMDADALAAARVAARNPFERAPAQACCTKRDTASGPKGEPILEERRHALILGLQQQQQQQHKLQHIAEEQQHIEPQPSGHVQLDPHRMEPPPPMQHDALPPMSQQPQQVTPPPPLQELQPRQQVLPPPLPPPSPAQLQQQHAAPPPAPACLVAAEDCSGTGSGGVKRLPAAAAAAGTSSGVSSGGEGAPALAEGLPSCTTVQCGPAFAAVDGDDAAPPAFAPLPAAVRQCSLAGGRESTSGTVSRRLPGLTPAQSEQLQLLGMDWVSDSQLGIELYCRQSAGGRVNGGGGGSEAGGVVASSMSDPSAGMEGVVGLDAGGCGGGDGEGGNVLLQRPSAPAPPLAAPTEVGELAADWVDATLRDSPNGSFCSGAASTMVRPESSSCVGFHAVQQHCVVLDDNLDDDDDDGGGGGGGGSLYNGSGGGGNAELFSELRLHHQGGRLGLVEEGSGEGRQSSMSRCGSAAATASSTAATTTPTDTTGMARVEGLSFRREPTDASTLSSSGAAAAATAASTAISSGVPPPPSPSQLPPPYTLRTTLPTEVSKEPLPSLVTWGRTTAAAAAAAAMPSRLGPISPAASNVAAGAAETWGALGAAAQLYGKESPQPQPLNGECDTSTVTTLLNRRAVGMVNSILRAAGVNVGIGGGALPVAAASTAPSPPPVDPMNPAQLRHLVTALDCLAEIASGLSYLHGVGMVHGDVKSGNLLLKLDPRHPRGFVLKLADFGFSRVLEHGSHTYLSRPSGTLAYLSPEMVTSYRQSAAADQYAFGLLVWEVVTTQPLFRGLKTPQMLYAKTHNADWQHLVWPTWCPEEVRSLARRCADHHPAARLTAVEAREQLEALRVHYQSLLSGGRSSSGGGAAGGAAGGVGGAAGGGC</sequence>
<feature type="region of interest" description="Disordered" evidence="1">
    <location>
        <begin position="1074"/>
        <end position="1094"/>
    </location>
</feature>
<dbReference type="OrthoDB" id="4062651at2759"/>
<dbReference type="EMBL" id="GL378366">
    <property type="protein sequence ID" value="EFJ44190.1"/>
    <property type="molecule type" value="Genomic_DNA"/>
</dbReference>
<dbReference type="STRING" id="3068.D8U818"/>
<dbReference type="GO" id="GO:0005524">
    <property type="term" value="F:ATP binding"/>
    <property type="evidence" value="ECO:0007669"/>
    <property type="project" value="InterPro"/>
</dbReference>
<dbReference type="Proteomes" id="UP000001058">
    <property type="component" value="Unassembled WGS sequence"/>
</dbReference>
<dbReference type="PROSITE" id="PS00108">
    <property type="entry name" value="PROTEIN_KINASE_ST"/>
    <property type="match status" value="1"/>
</dbReference>
<dbReference type="SUPFAM" id="SSF56112">
    <property type="entry name" value="Protein kinase-like (PK-like)"/>
    <property type="match status" value="1"/>
</dbReference>
<dbReference type="Gene3D" id="1.10.510.10">
    <property type="entry name" value="Transferase(Phosphotransferase) domain 1"/>
    <property type="match status" value="1"/>
</dbReference>
<feature type="region of interest" description="Disordered" evidence="1">
    <location>
        <begin position="1003"/>
        <end position="1041"/>
    </location>
</feature>
<gene>
    <name evidence="3" type="ORF">VOLCADRAFT_118846</name>
</gene>
<name>D8U818_VOLCA</name>
<evidence type="ECO:0000259" key="2">
    <source>
        <dbReference type="PROSITE" id="PS50011"/>
    </source>
</evidence>
<proteinExistence type="predicted"/>
<dbReference type="InterPro" id="IPR008271">
    <property type="entry name" value="Ser/Thr_kinase_AS"/>
</dbReference>
<feature type="compositionally biased region" description="Pro residues" evidence="1">
    <location>
        <begin position="685"/>
        <end position="694"/>
    </location>
</feature>
<dbReference type="Gene3D" id="3.30.200.20">
    <property type="entry name" value="Phosphorylase Kinase, domain 1"/>
    <property type="match status" value="1"/>
</dbReference>
<dbReference type="RefSeq" id="XP_002954784.1">
    <property type="nucleotide sequence ID" value="XM_002954738.1"/>
</dbReference>
<feature type="region of interest" description="Disordered" evidence="1">
    <location>
        <begin position="532"/>
        <end position="563"/>
    </location>
</feature>
<evidence type="ECO:0000313" key="4">
    <source>
        <dbReference type="Proteomes" id="UP000001058"/>
    </source>
</evidence>
<feature type="region of interest" description="Disordered" evidence="1">
    <location>
        <begin position="959"/>
        <end position="983"/>
    </location>
</feature>
<reference evidence="3 4" key="1">
    <citation type="journal article" date="2010" name="Science">
        <title>Genomic analysis of organismal complexity in the multicellular green alga Volvox carteri.</title>
        <authorList>
            <person name="Prochnik S.E."/>
            <person name="Umen J."/>
            <person name="Nedelcu A.M."/>
            <person name="Hallmann A."/>
            <person name="Miller S.M."/>
            <person name="Nishii I."/>
            <person name="Ferris P."/>
            <person name="Kuo A."/>
            <person name="Mitros T."/>
            <person name="Fritz-Laylin L.K."/>
            <person name="Hellsten U."/>
            <person name="Chapman J."/>
            <person name="Simakov O."/>
            <person name="Rensing S.A."/>
            <person name="Terry A."/>
            <person name="Pangilinan J."/>
            <person name="Kapitonov V."/>
            <person name="Jurka J."/>
            <person name="Salamov A."/>
            <person name="Shapiro H."/>
            <person name="Schmutz J."/>
            <person name="Grimwood J."/>
            <person name="Lindquist E."/>
            <person name="Lucas S."/>
            <person name="Grigoriev I.V."/>
            <person name="Schmitt R."/>
            <person name="Kirk D."/>
            <person name="Rokhsar D.S."/>
        </authorList>
    </citation>
    <scope>NUCLEOTIDE SEQUENCE [LARGE SCALE GENOMIC DNA]</scope>
    <source>
        <strain evidence="4">f. Nagariensis / Eve</strain>
    </source>
</reference>
<feature type="region of interest" description="Disordered" evidence="1">
    <location>
        <begin position="1412"/>
        <end position="1435"/>
    </location>
</feature>
<protein>
    <recommendedName>
        <fullName evidence="2">Protein kinase domain-containing protein</fullName>
    </recommendedName>
</protein>
<dbReference type="PANTHER" id="PTHR44329">
    <property type="entry name" value="SERINE/THREONINE-PROTEIN KINASE TNNI3K-RELATED"/>
    <property type="match status" value="1"/>
</dbReference>
<dbReference type="InterPro" id="IPR051681">
    <property type="entry name" value="Ser/Thr_Kinases-Pseudokinases"/>
</dbReference>
<dbReference type="InParanoid" id="D8U818"/>
<feature type="compositionally biased region" description="Acidic residues" evidence="1">
    <location>
        <begin position="959"/>
        <end position="968"/>
    </location>
</feature>
<evidence type="ECO:0000313" key="3">
    <source>
        <dbReference type="EMBL" id="EFJ44190.1"/>
    </source>
</evidence>
<dbReference type="PROSITE" id="PS50011">
    <property type="entry name" value="PROTEIN_KINASE_DOM"/>
    <property type="match status" value="1"/>
</dbReference>